<dbReference type="PANTHER" id="PTHR47744:SF1">
    <property type="entry name" value="OS05G0526300 PROTEIN"/>
    <property type="match status" value="1"/>
</dbReference>
<dbReference type="InterPro" id="IPR036047">
    <property type="entry name" value="F-box-like_dom_sf"/>
</dbReference>
<dbReference type="InterPro" id="IPR001810">
    <property type="entry name" value="F-box_dom"/>
</dbReference>
<dbReference type="Pfam" id="PF12937">
    <property type="entry name" value="F-box-like"/>
    <property type="match status" value="1"/>
</dbReference>
<dbReference type="SMART" id="SM00256">
    <property type="entry name" value="FBOX"/>
    <property type="match status" value="1"/>
</dbReference>
<keyword evidence="4" id="KW-1185">Reference proteome</keyword>
<feature type="domain" description="F-box" evidence="2">
    <location>
        <begin position="115"/>
        <end position="155"/>
    </location>
</feature>
<accession>A0A8T0J5T8</accession>
<dbReference type="SUPFAM" id="SSF81383">
    <property type="entry name" value="F-box domain"/>
    <property type="match status" value="1"/>
</dbReference>
<comment type="caution">
    <text evidence="3">The sequence shown here is derived from an EMBL/GenBank/DDBJ whole genome shotgun (WGS) entry which is preliminary data.</text>
</comment>
<reference evidence="3" key="1">
    <citation type="submission" date="2020-06" db="EMBL/GenBank/DDBJ databases">
        <title>WGS assembly of Ceratodon purpureus strain R40.</title>
        <authorList>
            <person name="Carey S.B."/>
            <person name="Jenkins J."/>
            <person name="Shu S."/>
            <person name="Lovell J.T."/>
            <person name="Sreedasyam A."/>
            <person name="Maumus F."/>
            <person name="Tiley G.P."/>
            <person name="Fernandez-Pozo N."/>
            <person name="Barry K."/>
            <person name="Chen C."/>
            <person name="Wang M."/>
            <person name="Lipzen A."/>
            <person name="Daum C."/>
            <person name="Saski C.A."/>
            <person name="Payton A.C."/>
            <person name="Mcbreen J.C."/>
            <person name="Conrad R.E."/>
            <person name="Kollar L.M."/>
            <person name="Olsson S."/>
            <person name="Huttunen S."/>
            <person name="Landis J.B."/>
            <person name="Wickett N.J."/>
            <person name="Johnson M.G."/>
            <person name="Rensing S.A."/>
            <person name="Grimwood J."/>
            <person name="Schmutz J."/>
            <person name="Mcdaniel S.F."/>
        </authorList>
    </citation>
    <scope>NUCLEOTIDE SEQUENCE</scope>
    <source>
        <strain evidence="3">R40</strain>
    </source>
</reference>
<protein>
    <recommendedName>
        <fullName evidence="2">F-box domain-containing protein</fullName>
    </recommendedName>
</protein>
<sequence>MQRRYESLQLHDAIGRRSDYVEACRELRCILRAAYVYAPKQFQALLNEDVIHAFCTLPRMENSRQLEAAKLLLLTVEDLFPKQRVASAVYEYQTAIAAWHRHYENPEPLPECIQLSGDTLLHVFGYLDARSLATASAVCREWNVAATDDTLWHNQYLYLFGTPSPSAHHMTVAGFHEAIRKPDQDDHQEQVSKKPPDSADFVQCGPRRQLWRKAFNLASKDRPSHLFTSDRAYCPVCNMVVWLVEPPWISTKGRCVARNQILEHHSPRPMSVSQVVRYVVSGDTASASESSSSDSDSSSSDSDSSSSDSDSSSIDSVFILV</sequence>
<evidence type="ECO:0000256" key="1">
    <source>
        <dbReference type="SAM" id="MobiDB-lite"/>
    </source>
</evidence>
<dbReference type="InterPro" id="IPR057039">
    <property type="entry name" value="At5g52880_ARM"/>
</dbReference>
<organism evidence="3 4">
    <name type="scientific">Ceratodon purpureus</name>
    <name type="common">Fire moss</name>
    <name type="synonym">Dicranum purpureum</name>
    <dbReference type="NCBI Taxonomy" id="3225"/>
    <lineage>
        <taxon>Eukaryota</taxon>
        <taxon>Viridiplantae</taxon>
        <taxon>Streptophyta</taxon>
        <taxon>Embryophyta</taxon>
        <taxon>Bryophyta</taxon>
        <taxon>Bryophytina</taxon>
        <taxon>Bryopsida</taxon>
        <taxon>Dicranidae</taxon>
        <taxon>Pseudoditrichales</taxon>
        <taxon>Ditrichaceae</taxon>
        <taxon>Ceratodon</taxon>
    </lineage>
</organism>
<feature type="region of interest" description="Disordered" evidence="1">
    <location>
        <begin position="283"/>
        <end position="321"/>
    </location>
</feature>
<evidence type="ECO:0000313" key="3">
    <source>
        <dbReference type="EMBL" id="KAG0590957.1"/>
    </source>
</evidence>
<dbReference type="AlphaFoldDB" id="A0A8T0J5T8"/>
<evidence type="ECO:0000259" key="2">
    <source>
        <dbReference type="SMART" id="SM00256"/>
    </source>
</evidence>
<dbReference type="PANTHER" id="PTHR47744">
    <property type="entry name" value="OS05G0526300 PROTEIN"/>
    <property type="match status" value="1"/>
</dbReference>
<dbReference type="EMBL" id="CM026421">
    <property type="protein sequence ID" value="KAG0590957.1"/>
    <property type="molecule type" value="Genomic_DNA"/>
</dbReference>
<dbReference type="Gene3D" id="1.20.1280.50">
    <property type="match status" value="1"/>
</dbReference>
<dbReference type="Pfam" id="PF24104">
    <property type="entry name" value="At5g52880_ARM"/>
    <property type="match status" value="1"/>
</dbReference>
<feature type="compositionally biased region" description="Low complexity" evidence="1">
    <location>
        <begin position="286"/>
        <end position="321"/>
    </location>
</feature>
<proteinExistence type="predicted"/>
<dbReference type="Proteomes" id="UP000822688">
    <property type="component" value="Chromosome 1"/>
</dbReference>
<gene>
    <name evidence="3" type="ORF">KC19_1G138700</name>
</gene>
<name>A0A8T0J5T8_CERPU</name>
<evidence type="ECO:0000313" key="4">
    <source>
        <dbReference type="Proteomes" id="UP000822688"/>
    </source>
</evidence>